<gene>
    <name evidence="1" type="ORF">H9L19_06220</name>
</gene>
<evidence type="ECO:0000313" key="2">
    <source>
        <dbReference type="Proteomes" id="UP000515800"/>
    </source>
</evidence>
<dbReference type="Proteomes" id="UP000515800">
    <property type="component" value="Chromosome"/>
</dbReference>
<dbReference type="RefSeq" id="WP_187528816.1">
    <property type="nucleotide sequence ID" value="NZ_CP060724.1"/>
</dbReference>
<dbReference type="EMBL" id="CP060724">
    <property type="protein sequence ID" value="QNN74981.1"/>
    <property type="molecule type" value="Genomic_DNA"/>
</dbReference>
<sequence length="114" mass="12833">MGSIKNFKVIETINIPMIEPIKEQSQKIGLFKNILKRTAPTIAPTPPPKMLNQKRDRFSVVYCTFPANLSLENFELELISTYAKKFRTSIKRGIASGPECVPANNVIRPLVSIM</sequence>
<name>A0A7G9T4F6_9LACO</name>
<organism evidence="1 2">
    <name type="scientific">Weissella diestrammenae</name>
    <dbReference type="NCBI Taxonomy" id="1162633"/>
    <lineage>
        <taxon>Bacteria</taxon>
        <taxon>Bacillati</taxon>
        <taxon>Bacillota</taxon>
        <taxon>Bacilli</taxon>
        <taxon>Lactobacillales</taxon>
        <taxon>Lactobacillaceae</taxon>
        <taxon>Weissella</taxon>
    </lineage>
</organism>
<accession>A0A7G9T4F6</accession>
<proteinExistence type="predicted"/>
<dbReference type="AlphaFoldDB" id="A0A7G9T4F6"/>
<dbReference type="KEGG" id="wdi:H9L19_06220"/>
<protein>
    <submittedName>
        <fullName evidence="1">Uncharacterized protein</fullName>
    </submittedName>
</protein>
<evidence type="ECO:0000313" key="1">
    <source>
        <dbReference type="EMBL" id="QNN74981.1"/>
    </source>
</evidence>
<keyword evidence="2" id="KW-1185">Reference proteome</keyword>
<reference evidence="1 2" key="1">
    <citation type="submission" date="2020-08" db="EMBL/GenBank/DDBJ databases">
        <title>Genome sequence of Weissella diestrammenae KACC 16890T.</title>
        <authorList>
            <person name="Hyun D.-W."/>
            <person name="Bae J.-W."/>
        </authorList>
    </citation>
    <scope>NUCLEOTIDE SEQUENCE [LARGE SCALE GENOMIC DNA]</scope>
    <source>
        <strain evidence="1 2">KACC 16890</strain>
    </source>
</reference>